<accession>A0A5D0CMM9</accession>
<organism evidence="2 3">
    <name type="scientific">Paenibacillus faecis</name>
    <dbReference type="NCBI Taxonomy" id="862114"/>
    <lineage>
        <taxon>Bacteria</taxon>
        <taxon>Bacillati</taxon>
        <taxon>Bacillota</taxon>
        <taxon>Bacilli</taxon>
        <taxon>Bacillales</taxon>
        <taxon>Paenibacillaceae</taxon>
        <taxon>Paenibacillus</taxon>
    </lineage>
</organism>
<protein>
    <submittedName>
        <fullName evidence="2">Uncharacterized protein</fullName>
    </submittedName>
</protein>
<name>A0A5D0CMM9_9BACL</name>
<sequence length="125" mass="14009">MRRKLSNWISGKSDMNTLTEKKWVLNTVMIIGGILIGAGVADCLMSLNQLNVDQLARGLTIFSAGVTICVLVDNTKAQKAAQKTHLETQLQLKNIEKQLEAIYHAQQLTEKEVQEIRSDFRKSKP</sequence>
<dbReference type="RefSeq" id="WP_148454909.1">
    <property type="nucleotide sequence ID" value="NZ_VSDO01000004.1"/>
</dbReference>
<comment type="caution">
    <text evidence="2">The sequence shown here is derived from an EMBL/GenBank/DDBJ whole genome shotgun (WGS) entry which is preliminary data.</text>
</comment>
<dbReference type="EMBL" id="VSDO01000004">
    <property type="protein sequence ID" value="TYA11259.1"/>
    <property type="molecule type" value="Genomic_DNA"/>
</dbReference>
<feature type="transmembrane region" description="Helical" evidence="1">
    <location>
        <begin position="23"/>
        <end position="48"/>
    </location>
</feature>
<gene>
    <name evidence="2" type="ORF">FRY98_19005</name>
</gene>
<proteinExistence type="predicted"/>
<feature type="transmembrane region" description="Helical" evidence="1">
    <location>
        <begin position="54"/>
        <end position="72"/>
    </location>
</feature>
<evidence type="ECO:0000313" key="2">
    <source>
        <dbReference type="EMBL" id="TYA11259.1"/>
    </source>
</evidence>
<dbReference type="OrthoDB" id="2618583at2"/>
<keyword evidence="1" id="KW-1133">Transmembrane helix</keyword>
<evidence type="ECO:0000256" key="1">
    <source>
        <dbReference type="SAM" id="Phobius"/>
    </source>
</evidence>
<reference evidence="2 3" key="1">
    <citation type="submission" date="2019-08" db="EMBL/GenBank/DDBJ databases">
        <title>Genome sequencing of Paenibacillus faecis DSM 23593(T).</title>
        <authorList>
            <person name="Kook J.-K."/>
            <person name="Park S.-N."/>
            <person name="Lim Y.K."/>
        </authorList>
    </citation>
    <scope>NUCLEOTIDE SEQUENCE [LARGE SCALE GENOMIC DNA]</scope>
    <source>
        <strain evidence="2 3">DSM 23593</strain>
    </source>
</reference>
<keyword evidence="1" id="KW-0472">Membrane</keyword>
<evidence type="ECO:0000313" key="3">
    <source>
        <dbReference type="Proteomes" id="UP000325218"/>
    </source>
</evidence>
<keyword evidence="1" id="KW-0812">Transmembrane</keyword>
<dbReference type="Proteomes" id="UP000325218">
    <property type="component" value="Unassembled WGS sequence"/>
</dbReference>
<dbReference type="AlphaFoldDB" id="A0A5D0CMM9"/>
<keyword evidence="3" id="KW-1185">Reference proteome</keyword>